<evidence type="ECO:0000256" key="3">
    <source>
        <dbReference type="ARBA" id="ARBA00022692"/>
    </source>
</evidence>
<evidence type="ECO:0000256" key="6">
    <source>
        <dbReference type="RuleBase" id="RU004914"/>
    </source>
</evidence>
<keyword evidence="7" id="KW-1185">Reference proteome</keyword>
<reference evidence="8" key="1">
    <citation type="submission" date="2025-08" db="UniProtKB">
        <authorList>
            <consortium name="RefSeq"/>
        </authorList>
    </citation>
    <scope>IDENTIFICATION</scope>
    <source>
        <tissue evidence="8">Seedling</tissue>
    </source>
</reference>
<comment type="subcellular location">
    <subcellularLocation>
        <location evidence="1">Membrane</location>
        <topology evidence="1">Multi-pass membrane protein</topology>
    </subcellularLocation>
</comment>
<sequence length="462" mass="51120">MEEKWSRVFGKELKKVSFMAAPMVALMVLQYLYYFVAIIMVGHLGELSLSGVSMANSFTSVTGFCFLLGLTSGLETLCGQAYGAEQYQKLGIYTYTSIISLTLVCLPISILWIFTDKILILIGQDPSISEEAQKFSIYLIPNLFFYAILQSFIRYLQTQSLILPMLYSYLASFCLHIPLCWILIFKLKLEVIGAALAINMSSFVNVILLGFYIKYSSACEKARPVFSMEVFSTIKEFFSFGIPSALMICLEWWAYEIIIFLSGLLPNPKLETSVLSICFSITYFHAFIPFGLGTVASIRVSNELGAGNPKAAKVAVLAVMFIATVEIIIVSTTIFFCRHILGNVYSNEKEVVDHVADMGFLLSLSIILDGLQIGLSGVARGTGWQHLGAYVNLSAFYLVGTPFAAVLAFVLHLKGKGLWIGLVTGSTVQVVLLSLITSLTNWHKQASKARERIFDGDIRDTS</sequence>
<evidence type="ECO:0000256" key="5">
    <source>
        <dbReference type="ARBA" id="ARBA00023136"/>
    </source>
</evidence>
<proteinExistence type="inferred from homology"/>
<evidence type="ECO:0000256" key="4">
    <source>
        <dbReference type="ARBA" id="ARBA00022989"/>
    </source>
</evidence>
<feature type="transmembrane region" description="Helical" evidence="6">
    <location>
        <begin position="21"/>
        <end position="45"/>
    </location>
</feature>
<accession>A0ABM3I557</accession>
<feature type="transmembrane region" description="Helical" evidence="6">
    <location>
        <begin position="57"/>
        <end position="78"/>
    </location>
</feature>
<dbReference type="Proteomes" id="UP001652623">
    <property type="component" value="Chromosome 11"/>
</dbReference>
<evidence type="ECO:0000256" key="1">
    <source>
        <dbReference type="ARBA" id="ARBA00004141"/>
    </source>
</evidence>
<dbReference type="PANTHER" id="PTHR11206">
    <property type="entry name" value="MULTIDRUG RESISTANCE PROTEIN"/>
    <property type="match status" value="1"/>
</dbReference>
<feature type="transmembrane region" description="Helical" evidence="6">
    <location>
        <begin position="135"/>
        <end position="153"/>
    </location>
</feature>
<evidence type="ECO:0000313" key="7">
    <source>
        <dbReference type="Proteomes" id="UP001652623"/>
    </source>
</evidence>
<gene>
    <name evidence="8" type="primary">LOC107433051</name>
</gene>
<dbReference type="NCBIfam" id="TIGR00797">
    <property type="entry name" value="matE"/>
    <property type="match status" value="1"/>
</dbReference>
<dbReference type="RefSeq" id="XP_048320789.1">
    <property type="nucleotide sequence ID" value="XM_048464832.2"/>
</dbReference>
<feature type="transmembrane region" description="Helical" evidence="6">
    <location>
        <begin position="191"/>
        <end position="213"/>
    </location>
</feature>
<feature type="transmembrane region" description="Helical" evidence="6">
    <location>
        <begin position="387"/>
        <end position="411"/>
    </location>
</feature>
<feature type="transmembrane region" description="Helical" evidence="6">
    <location>
        <begin position="356"/>
        <end position="375"/>
    </location>
</feature>
<dbReference type="Pfam" id="PF01554">
    <property type="entry name" value="MatE"/>
    <property type="match status" value="2"/>
</dbReference>
<dbReference type="InterPro" id="IPR045069">
    <property type="entry name" value="MATE_euk"/>
</dbReference>
<comment type="similarity">
    <text evidence="2 6">Belongs to the multi antimicrobial extrusion (MATE) (TC 2.A.66.1) family.</text>
</comment>
<dbReference type="InterPro" id="IPR002528">
    <property type="entry name" value="MATE_fam"/>
</dbReference>
<feature type="transmembrane region" description="Helical" evidence="6">
    <location>
        <begin position="234"/>
        <end position="254"/>
    </location>
</feature>
<protein>
    <recommendedName>
        <fullName evidence="6">Protein DETOXIFICATION</fullName>
    </recommendedName>
    <alternativeName>
        <fullName evidence="6">Multidrug and toxic compound extrusion protein</fullName>
    </alternativeName>
</protein>
<dbReference type="CDD" id="cd13132">
    <property type="entry name" value="MATE_eukaryotic"/>
    <property type="match status" value="1"/>
</dbReference>
<feature type="transmembrane region" description="Helical" evidence="6">
    <location>
        <begin position="90"/>
        <end position="115"/>
    </location>
</feature>
<keyword evidence="3 6" id="KW-0812">Transmembrane</keyword>
<keyword evidence="4 6" id="KW-1133">Transmembrane helix</keyword>
<name>A0ABM3I557_ZIZJJ</name>
<feature type="transmembrane region" description="Helical" evidence="6">
    <location>
        <begin position="417"/>
        <end position="442"/>
    </location>
</feature>
<evidence type="ECO:0000256" key="2">
    <source>
        <dbReference type="ARBA" id="ARBA00010199"/>
    </source>
</evidence>
<feature type="transmembrane region" description="Helical" evidence="6">
    <location>
        <begin position="165"/>
        <end position="185"/>
    </location>
</feature>
<keyword evidence="5 6" id="KW-0472">Membrane</keyword>
<feature type="transmembrane region" description="Helical" evidence="6">
    <location>
        <begin position="274"/>
        <end position="293"/>
    </location>
</feature>
<feature type="transmembrane region" description="Helical" evidence="6">
    <location>
        <begin position="314"/>
        <end position="336"/>
    </location>
</feature>
<evidence type="ECO:0000313" key="8">
    <source>
        <dbReference type="RefSeq" id="XP_048320789.1"/>
    </source>
</evidence>
<dbReference type="GeneID" id="107433051"/>
<organism evidence="7 8">
    <name type="scientific">Ziziphus jujuba</name>
    <name type="common">Chinese jujube</name>
    <name type="synonym">Ziziphus sativa</name>
    <dbReference type="NCBI Taxonomy" id="326968"/>
    <lineage>
        <taxon>Eukaryota</taxon>
        <taxon>Viridiplantae</taxon>
        <taxon>Streptophyta</taxon>
        <taxon>Embryophyta</taxon>
        <taxon>Tracheophyta</taxon>
        <taxon>Spermatophyta</taxon>
        <taxon>Magnoliopsida</taxon>
        <taxon>eudicotyledons</taxon>
        <taxon>Gunneridae</taxon>
        <taxon>Pentapetalae</taxon>
        <taxon>rosids</taxon>
        <taxon>fabids</taxon>
        <taxon>Rosales</taxon>
        <taxon>Rhamnaceae</taxon>
        <taxon>Paliureae</taxon>
        <taxon>Ziziphus</taxon>
    </lineage>
</organism>